<dbReference type="RefSeq" id="WP_124935661.1">
    <property type="nucleotide sequence ID" value="NZ_RJVQ01000001.1"/>
</dbReference>
<dbReference type="Proteomes" id="UP000281112">
    <property type="component" value="Unassembled WGS sequence"/>
</dbReference>
<comment type="caution">
    <text evidence="2">The sequence shown here is derived from an EMBL/GenBank/DDBJ whole genome shotgun (WGS) entry which is preliminary data.</text>
</comment>
<reference evidence="2 3" key="1">
    <citation type="submission" date="2018-11" db="EMBL/GenBank/DDBJ databases">
        <title>Vibrio LJC006 sp. nov., isolated from seawater during the bloom of the enteromorpha.</title>
        <authorList>
            <person name="Liang J."/>
        </authorList>
    </citation>
    <scope>NUCLEOTIDE SEQUENCE [LARGE SCALE GENOMIC DNA]</scope>
    <source>
        <strain evidence="2 3">LJC006</strain>
    </source>
</reference>
<dbReference type="EMBL" id="RJVQ01000001">
    <property type="protein sequence ID" value="RQW65008.1"/>
    <property type="molecule type" value="Genomic_DNA"/>
</dbReference>
<protein>
    <submittedName>
        <fullName evidence="2">Uncharacterized protein</fullName>
    </submittedName>
</protein>
<evidence type="ECO:0000256" key="1">
    <source>
        <dbReference type="SAM" id="Phobius"/>
    </source>
</evidence>
<organism evidence="2 3">
    <name type="scientific">Vibrio viridaestus</name>
    <dbReference type="NCBI Taxonomy" id="2487322"/>
    <lineage>
        <taxon>Bacteria</taxon>
        <taxon>Pseudomonadati</taxon>
        <taxon>Pseudomonadota</taxon>
        <taxon>Gammaproteobacteria</taxon>
        <taxon>Vibrionales</taxon>
        <taxon>Vibrionaceae</taxon>
        <taxon>Vibrio</taxon>
    </lineage>
</organism>
<keyword evidence="3" id="KW-1185">Reference proteome</keyword>
<feature type="transmembrane region" description="Helical" evidence="1">
    <location>
        <begin position="79"/>
        <end position="99"/>
    </location>
</feature>
<feature type="transmembrane region" description="Helical" evidence="1">
    <location>
        <begin position="6"/>
        <end position="24"/>
    </location>
</feature>
<proteinExistence type="predicted"/>
<keyword evidence="1" id="KW-0472">Membrane</keyword>
<gene>
    <name evidence="2" type="ORF">EES38_02965</name>
</gene>
<keyword evidence="1" id="KW-1133">Transmembrane helix</keyword>
<sequence>MFLYIVIGVLFGIYIVSGIISSIYEHKWAELRDLVLSVFFFPIVIIVFVVISVVVGIPFDSEIMRHLSFAYFFDEAHVLILLPAIAITAALSIPLYRLIERWFPDK</sequence>
<evidence type="ECO:0000313" key="2">
    <source>
        <dbReference type="EMBL" id="RQW65008.1"/>
    </source>
</evidence>
<dbReference type="AlphaFoldDB" id="A0A3N9TKU1"/>
<evidence type="ECO:0000313" key="3">
    <source>
        <dbReference type="Proteomes" id="UP000281112"/>
    </source>
</evidence>
<keyword evidence="1" id="KW-0812">Transmembrane</keyword>
<feature type="transmembrane region" description="Helical" evidence="1">
    <location>
        <begin position="36"/>
        <end position="59"/>
    </location>
</feature>
<name>A0A3N9TKU1_9VIBR</name>
<accession>A0A3N9TKU1</accession>